<dbReference type="AlphaFoldDB" id="A0A0F9AQ82"/>
<gene>
    <name evidence="2" type="ORF">LCGC14_2622750</name>
</gene>
<proteinExistence type="predicted"/>
<sequence>MALNAIRGTSIDKLQRGSNSSKNATFVVVRSSDGTTIEVGTQNG</sequence>
<feature type="non-terminal residue" evidence="2">
    <location>
        <position position="1"/>
    </location>
</feature>
<name>A0A0F9AQ82_9ZZZZ</name>
<accession>A0A0F9AQ82</accession>
<reference evidence="2" key="1">
    <citation type="journal article" date="2015" name="Nature">
        <title>Complex archaea that bridge the gap between prokaryotes and eukaryotes.</title>
        <authorList>
            <person name="Spang A."/>
            <person name="Saw J.H."/>
            <person name="Jorgensen S.L."/>
            <person name="Zaremba-Niedzwiedzka K."/>
            <person name="Martijn J."/>
            <person name="Lind A.E."/>
            <person name="van Eijk R."/>
            <person name="Schleper C."/>
            <person name="Guy L."/>
            <person name="Ettema T.J."/>
        </authorList>
    </citation>
    <scope>NUCLEOTIDE SEQUENCE</scope>
</reference>
<organism evidence="2">
    <name type="scientific">marine sediment metagenome</name>
    <dbReference type="NCBI Taxonomy" id="412755"/>
    <lineage>
        <taxon>unclassified sequences</taxon>
        <taxon>metagenomes</taxon>
        <taxon>ecological metagenomes</taxon>
    </lineage>
</organism>
<evidence type="ECO:0000313" key="2">
    <source>
        <dbReference type="EMBL" id="KKL03772.1"/>
    </source>
</evidence>
<feature type="region of interest" description="Disordered" evidence="1">
    <location>
        <begin position="1"/>
        <end position="23"/>
    </location>
</feature>
<evidence type="ECO:0000256" key="1">
    <source>
        <dbReference type="SAM" id="MobiDB-lite"/>
    </source>
</evidence>
<comment type="caution">
    <text evidence="2">The sequence shown here is derived from an EMBL/GenBank/DDBJ whole genome shotgun (WGS) entry which is preliminary data.</text>
</comment>
<protein>
    <submittedName>
        <fullName evidence="2">Uncharacterized protein</fullName>
    </submittedName>
</protein>
<dbReference type="EMBL" id="LAZR01044796">
    <property type="protein sequence ID" value="KKL03772.1"/>
    <property type="molecule type" value="Genomic_DNA"/>
</dbReference>